<gene>
    <name evidence="1" type="ORF">SAMN05216296_2795</name>
</gene>
<organism evidence="1 2">
    <name type="scientific">Pseudomonas pohangensis</name>
    <dbReference type="NCBI Taxonomy" id="364197"/>
    <lineage>
        <taxon>Bacteria</taxon>
        <taxon>Pseudomonadati</taxon>
        <taxon>Pseudomonadota</taxon>
        <taxon>Gammaproteobacteria</taxon>
        <taxon>Pseudomonadales</taxon>
        <taxon>Pseudomonadaceae</taxon>
        <taxon>Pseudomonas</taxon>
    </lineage>
</organism>
<name>A0A1H2H6X1_9PSED</name>
<dbReference type="OrthoDB" id="7107858at2"/>
<accession>A0A1H2H6X1</accession>
<dbReference type="RefSeq" id="WP_090196535.1">
    <property type="nucleotide sequence ID" value="NZ_LT629785.1"/>
</dbReference>
<sequence>MSKNELIARLRITPSFGCGPQHRTLKLVQINGNFRLDVQDWRKFGSNQKQRIPLIAADVQQQIAMLKQASITAFPVSPMVCDGAYIELTIYGESSTLNLGWWTIAPEGAEAVKAFADWLTAKAKPIDDEEG</sequence>
<reference evidence="2" key="1">
    <citation type="submission" date="2016-10" db="EMBL/GenBank/DDBJ databases">
        <authorList>
            <person name="Varghese N."/>
            <person name="Submissions S."/>
        </authorList>
    </citation>
    <scope>NUCLEOTIDE SEQUENCE [LARGE SCALE GENOMIC DNA]</scope>
    <source>
        <strain evidence="2">DSM 17875</strain>
    </source>
</reference>
<dbReference type="AlphaFoldDB" id="A0A1H2H6X1"/>
<evidence type="ECO:0000313" key="2">
    <source>
        <dbReference type="Proteomes" id="UP000243232"/>
    </source>
</evidence>
<evidence type="ECO:0000313" key="1">
    <source>
        <dbReference type="EMBL" id="SDU27574.1"/>
    </source>
</evidence>
<keyword evidence="2" id="KW-1185">Reference proteome</keyword>
<proteinExistence type="predicted"/>
<protein>
    <submittedName>
        <fullName evidence="1">Uncharacterized protein</fullName>
    </submittedName>
</protein>
<dbReference type="Proteomes" id="UP000243232">
    <property type="component" value="Chromosome I"/>
</dbReference>
<dbReference type="EMBL" id="LT629785">
    <property type="protein sequence ID" value="SDU27574.1"/>
    <property type="molecule type" value="Genomic_DNA"/>
</dbReference>